<dbReference type="NCBIfam" id="TIGR01844">
    <property type="entry name" value="type_I_sec_TolC"/>
    <property type="match status" value="1"/>
</dbReference>
<dbReference type="RefSeq" id="WP_204734542.1">
    <property type="nucleotide sequence ID" value="NZ_JAVDWE010000021.1"/>
</dbReference>
<dbReference type="InterPro" id="IPR051906">
    <property type="entry name" value="TolC-like"/>
</dbReference>
<keyword evidence="3" id="KW-0813">Transport</keyword>
<evidence type="ECO:0000256" key="9">
    <source>
        <dbReference type="SAM" id="MobiDB-lite"/>
    </source>
</evidence>
<comment type="subcellular location">
    <subcellularLocation>
        <location evidence="1">Cell outer membrane</location>
    </subcellularLocation>
</comment>
<dbReference type="Proteomes" id="UP001265550">
    <property type="component" value="Unassembled WGS sequence"/>
</dbReference>
<name>A0ABU1VIA8_9BURK</name>
<evidence type="ECO:0000256" key="6">
    <source>
        <dbReference type="ARBA" id="ARBA00023136"/>
    </source>
</evidence>
<evidence type="ECO:0000256" key="4">
    <source>
        <dbReference type="ARBA" id="ARBA00022452"/>
    </source>
</evidence>
<keyword evidence="6" id="KW-0472">Membrane</keyword>
<dbReference type="PANTHER" id="PTHR30026">
    <property type="entry name" value="OUTER MEMBRANE PROTEIN TOLC"/>
    <property type="match status" value="1"/>
</dbReference>
<evidence type="ECO:0000313" key="10">
    <source>
        <dbReference type="EMBL" id="MDR7097221.1"/>
    </source>
</evidence>
<gene>
    <name evidence="10" type="ORF">J2X09_004995</name>
</gene>
<keyword evidence="7" id="KW-0998">Cell outer membrane</keyword>
<keyword evidence="5" id="KW-0812">Transmembrane</keyword>
<sequence>MSVDGSLLRAVGVLALSLQIGWVPAVQADDLLGVARRAQAHDATYLAARRTLEAATERPIQARGGMLPAAHLTASASRQSGQASFADADPVDRKVRNRGWSVQVTQPLWRPANLAGWRHAEAQLEQAREQFRQAEQDLLLRVAQAYLDVLVAQEGRRAAKSYRAAVEHQLALATRNFDVGTGAITDVHEAQARRDAARAQGVAAHNEVELRTAELERLLGASPGTLHLLNPSAELPPPPAGELQRWLDSAREDHPAVRIQRTALEVARAEVERQRAGHSPTLDLTASYGPTRASGSMSSPADIASHVRSAQVGVNFTMPLYAGGAVQSRVREALAMSEKAEEELEAAKRLASTQARQAHAGVLNGLAQVDALASAVQSSEAALASNRVGYRIGTRINTDVLNAEQQLHAAQRDWHKARVDTLMNGLRLKAAIGELSELDLASINALLMPPLP</sequence>
<feature type="coiled-coil region" evidence="8">
    <location>
        <begin position="330"/>
        <end position="357"/>
    </location>
</feature>
<dbReference type="Gene3D" id="1.20.1600.10">
    <property type="entry name" value="Outer membrane efflux proteins (OEP)"/>
    <property type="match status" value="1"/>
</dbReference>
<evidence type="ECO:0000256" key="5">
    <source>
        <dbReference type="ARBA" id="ARBA00022692"/>
    </source>
</evidence>
<evidence type="ECO:0000313" key="11">
    <source>
        <dbReference type="Proteomes" id="UP001265550"/>
    </source>
</evidence>
<organism evidence="10 11">
    <name type="scientific">Hydrogenophaga laconesensis</name>
    <dbReference type="NCBI Taxonomy" id="1805971"/>
    <lineage>
        <taxon>Bacteria</taxon>
        <taxon>Pseudomonadati</taxon>
        <taxon>Pseudomonadota</taxon>
        <taxon>Betaproteobacteria</taxon>
        <taxon>Burkholderiales</taxon>
        <taxon>Comamonadaceae</taxon>
        <taxon>Hydrogenophaga</taxon>
    </lineage>
</organism>
<accession>A0ABU1VIA8</accession>
<keyword evidence="11" id="KW-1185">Reference proteome</keyword>
<comment type="caution">
    <text evidence="10">The sequence shown here is derived from an EMBL/GenBank/DDBJ whole genome shotgun (WGS) entry which is preliminary data.</text>
</comment>
<evidence type="ECO:0000256" key="2">
    <source>
        <dbReference type="ARBA" id="ARBA00007613"/>
    </source>
</evidence>
<evidence type="ECO:0000256" key="1">
    <source>
        <dbReference type="ARBA" id="ARBA00004442"/>
    </source>
</evidence>
<dbReference type="EMBL" id="JAVDWE010000021">
    <property type="protein sequence ID" value="MDR7097221.1"/>
    <property type="molecule type" value="Genomic_DNA"/>
</dbReference>
<feature type="region of interest" description="Disordered" evidence="9">
    <location>
        <begin position="271"/>
        <end position="300"/>
    </location>
</feature>
<dbReference type="InterPro" id="IPR010130">
    <property type="entry name" value="T1SS_OMP_TolC"/>
</dbReference>
<keyword evidence="4" id="KW-1134">Transmembrane beta strand</keyword>
<protein>
    <submittedName>
        <fullName evidence="10">Outer membrane protein</fullName>
    </submittedName>
</protein>
<dbReference type="SUPFAM" id="SSF56954">
    <property type="entry name" value="Outer membrane efflux proteins (OEP)"/>
    <property type="match status" value="1"/>
</dbReference>
<evidence type="ECO:0000256" key="8">
    <source>
        <dbReference type="SAM" id="Coils"/>
    </source>
</evidence>
<dbReference type="InterPro" id="IPR003423">
    <property type="entry name" value="OMP_efflux"/>
</dbReference>
<dbReference type="Pfam" id="PF02321">
    <property type="entry name" value="OEP"/>
    <property type="match status" value="2"/>
</dbReference>
<proteinExistence type="inferred from homology"/>
<keyword evidence="8" id="KW-0175">Coiled coil</keyword>
<evidence type="ECO:0000256" key="3">
    <source>
        <dbReference type="ARBA" id="ARBA00022448"/>
    </source>
</evidence>
<reference evidence="10 11" key="1">
    <citation type="submission" date="2023-07" db="EMBL/GenBank/DDBJ databases">
        <title>Sorghum-associated microbial communities from plants grown in Nebraska, USA.</title>
        <authorList>
            <person name="Schachtman D."/>
        </authorList>
    </citation>
    <scope>NUCLEOTIDE SEQUENCE [LARGE SCALE GENOMIC DNA]</scope>
    <source>
        <strain evidence="10 11">BE240</strain>
    </source>
</reference>
<comment type="similarity">
    <text evidence="2">Belongs to the outer membrane factor (OMF) (TC 1.B.17) family.</text>
</comment>
<dbReference type="PANTHER" id="PTHR30026:SF20">
    <property type="entry name" value="OUTER MEMBRANE PROTEIN TOLC"/>
    <property type="match status" value="1"/>
</dbReference>
<evidence type="ECO:0000256" key="7">
    <source>
        <dbReference type="ARBA" id="ARBA00023237"/>
    </source>
</evidence>